<accession>A0A5C6MA09</accession>
<evidence type="ECO:0000313" key="2">
    <source>
        <dbReference type="Proteomes" id="UP000321083"/>
    </source>
</evidence>
<comment type="caution">
    <text evidence="1">The sequence shown here is derived from an EMBL/GenBank/DDBJ whole genome shotgun (WGS) entry which is preliminary data.</text>
</comment>
<sequence length="471" mass="51485">MVQRAGSQYSRPQLPANVRQRLVAVQKSHDPVEIAALARMLDGSVRRELRPTTVTGLEVSRLVTRPAAAAAGDSVRSRRHLQRKLWRIMRGMQQRDAGQYLSVCEVLLAGYDDAVVSDGVALLDSYVLMHVLFHDSAVVRCTSSGWVLVSGASLSDLHWSPAFPQVWTGAAEILWRLTQTAGSRVVRRWAALGLRVVGVSQLQVELSEITELFGRSESGDAELAFALLVKSGFAGRLSLTEALSVLAGLSQCVRRDAAVGLRLQSQIEDAGGCELISDGVLQSLILLLPHTGLGVFVWDHLQGRRRSGLDWLLPLLDCADERIGREVQEHLNERRQLCAGAEVWLRLLGVCAPVAAAWQLQRMAEPEVRAVISELLSGPQGPQVVRAMWNFWQRSVEQPRLPLGFRRLALQQAGGRVRQEPGELWGFEPLLCSALGSGLAGLRNAALLWLAVGVNEGWLSAGTEVAGVELR</sequence>
<dbReference type="AlphaFoldDB" id="A0A5C6MA09"/>
<keyword evidence="2" id="KW-1185">Reference proteome</keyword>
<protein>
    <submittedName>
        <fullName evidence="1">Uncharacterized protein</fullName>
    </submittedName>
</protein>
<evidence type="ECO:0000313" key="1">
    <source>
        <dbReference type="EMBL" id="TWW11023.1"/>
    </source>
</evidence>
<gene>
    <name evidence="1" type="ORF">E3A20_05640</name>
</gene>
<reference evidence="1 2" key="1">
    <citation type="submission" date="2019-08" db="EMBL/GenBank/DDBJ databases">
        <title>100 year-old enigma solved: identification of Planctomyces bekefii, the type genus and species of the phylum Planctomycetes.</title>
        <authorList>
            <person name="Svetlana D.N."/>
            <person name="Overmann J."/>
        </authorList>
    </citation>
    <scope>NUCLEOTIDE SEQUENCE [LARGE SCALE GENOMIC DNA]</scope>
    <source>
        <strain evidence="1">Phe10_nw2017</strain>
    </source>
</reference>
<reference evidence="1 2" key="2">
    <citation type="submission" date="2019-08" db="EMBL/GenBank/DDBJ databases">
        <authorList>
            <person name="Henke P."/>
        </authorList>
    </citation>
    <scope>NUCLEOTIDE SEQUENCE [LARGE SCALE GENOMIC DNA]</scope>
    <source>
        <strain evidence="1">Phe10_nw2017</strain>
    </source>
</reference>
<organism evidence="1 2">
    <name type="scientific">Planctomyces bekefii</name>
    <dbReference type="NCBI Taxonomy" id="1653850"/>
    <lineage>
        <taxon>Bacteria</taxon>
        <taxon>Pseudomonadati</taxon>
        <taxon>Planctomycetota</taxon>
        <taxon>Planctomycetia</taxon>
        <taxon>Planctomycetales</taxon>
        <taxon>Planctomycetaceae</taxon>
        <taxon>Planctomyces</taxon>
    </lineage>
</organism>
<proteinExistence type="predicted"/>
<dbReference type="EMBL" id="SRHE01000071">
    <property type="protein sequence ID" value="TWW11023.1"/>
    <property type="molecule type" value="Genomic_DNA"/>
</dbReference>
<dbReference type="Proteomes" id="UP000321083">
    <property type="component" value="Unassembled WGS sequence"/>
</dbReference>
<name>A0A5C6MA09_9PLAN</name>